<evidence type="ECO:0000256" key="6">
    <source>
        <dbReference type="ARBA" id="ARBA00022989"/>
    </source>
</evidence>
<dbReference type="GO" id="GO:0016020">
    <property type="term" value="C:membrane"/>
    <property type="evidence" value="ECO:0007669"/>
    <property type="project" value="UniProtKB-SubCell"/>
</dbReference>
<dbReference type="Gene3D" id="1.20.140.150">
    <property type="match status" value="1"/>
</dbReference>
<comment type="similarity">
    <text evidence="3">Belongs to the TMEM47 family.</text>
</comment>
<comment type="subcellular location">
    <subcellularLocation>
        <location evidence="2">Cell junction</location>
    </subcellularLocation>
    <subcellularLocation>
        <location evidence="1">Membrane</location>
        <topology evidence="1">Multi-pass membrane protein</topology>
    </subcellularLocation>
</comment>
<evidence type="ECO:0000313" key="10">
    <source>
        <dbReference type="Proteomes" id="UP001059041"/>
    </source>
</evidence>
<keyword evidence="4 8" id="KW-0812">Transmembrane</keyword>
<dbReference type="EMBL" id="JAFHDT010000002">
    <property type="protein sequence ID" value="KAI7813557.1"/>
    <property type="molecule type" value="Genomic_DNA"/>
</dbReference>
<accession>A0A9W7X2U1</accession>
<evidence type="ECO:0000256" key="1">
    <source>
        <dbReference type="ARBA" id="ARBA00004141"/>
    </source>
</evidence>
<dbReference type="GO" id="GO:0005911">
    <property type="term" value="C:cell-cell junction"/>
    <property type="evidence" value="ECO:0007669"/>
    <property type="project" value="TreeGrafter"/>
</dbReference>
<evidence type="ECO:0000256" key="3">
    <source>
        <dbReference type="ARBA" id="ARBA00008691"/>
    </source>
</evidence>
<dbReference type="PANTHER" id="PTHR14399">
    <property type="entry name" value="P53-INDUCED PROTEIN RELATED"/>
    <property type="match status" value="1"/>
</dbReference>
<proteinExistence type="inferred from homology"/>
<organism evidence="9 10">
    <name type="scientific">Triplophysa rosa</name>
    <name type="common">Cave loach</name>
    <dbReference type="NCBI Taxonomy" id="992332"/>
    <lineage>
        <taxon>Eukaryota</taxon>
        <taxon>Metazoa</taxon>
        <taxon>Chordata</taxon>
        <taxon>Craniata</taxon>
        <taxon>Vertebrata</taxon>
        <taxon>Euteleostomi</taxon>
        <taxon>Actinopterygii</taxon>
        <taxon>Neopterygii</taxon>
        <taxon>Teleostei</taxon>
        <taxon>Ostariophysi</taxon>
        <taxon>Cypriniformes</taxon>
        <taxon>Nemacheilidae</taxon>
        <taxon>Triplophysa</taxon>
    </lineage>
</organism>
<dbReference type="PANTHER" id="PTHR14399:SF12">
    <property type="entry name" value="TRANSMEMBRANE PROTEIN 47"/>
    <property type="match status" value="1"/>
</dbReference>
<evidence type="ECO:0000313" key="9">
    <source>
        <dbReference type="EMBL" id="KAI7813557.1"/>
    </source>
</evidence>
<evidence type="ECO:0008006" key="11">
    <source>
        <dbReference type="Google" id="ProtNLM"/>
    </source>
</evidence>
<sequence>MSVNEVYVFRPFKLIALLCVFLALCLDVVALLSPAWVTAEGYALSLWESCREIETGWNCISTLKSDWQIATLVLLLAGASVTLVAFLIALISLCKGTHRKHYRMVAVFLFSAGKVHPH</sequence>
<keyword evidence="10" id="KW-1185">Reference proteome</keyword>
<evidence type="ECO:0000256" key="2">
    <source>
        <dbReference type="ARBA" id="ARBA00004282"/>
    </source>
</evidence>
<evidence type="ECO:0000256" key="4">
    <source>
        <dbReference type="ARBA" id="ARBA00022692"/>
    </source>
</evidence>
<comment type="caution">
    <text evidence="9">The sequence shown here is derived from an EMBL/GenBank/DDBJ whole genome shotgun (WGS) entry which is preliminary data.</text>
</comment>
<feature type="transmembrane region" description="Helical" evidence="8">
    <location>
        <begin position="67"/>
        <end position="94"/>
    </location>
</feature>
<keyword evidence="5" id="KW-0965">Cell junction</keyword>
<dbReference type="GO" id="GO:0098609">
    <property type="term" value="P:cell-cell adhesion"/>
    <property type="evidence" value="ECO:0007669"/>
    <property type="project" value="TreeGrafter"/>
</dbReference>
<evidence type="ECO:0000256" key="5">
    <source>
        <dbReference type="ARBA" id="ARBA00022949"/>
    </source>
</evidence>
<dbReference type="Proteomes" id="UP001059041">
    <property type="component" value="Linkage Group LG2"/>
</dbReference>
<reference evidence="9" key="1">
    <citation type="submission" date="2021-02" db="EMBL/GenBank/DDBJ databases">
        <title>Comparative genomics reveals that relaxation of natural selection precedes convergent phenotypic evolution of cavefish.</title>
        <authorList>
            <person name="Peng Z."/>
        </authorList>
    </citation>
    <scope>NUCLEOTIDE SEQUENCE</scope>
    <source>
        <tissue evidence="9">Muscle</tissue>
    </source>
</reference>
<protein>
    <recommendedName>
        <fullName evidence="11">Transmembrane protein 47</fullName>
    </recommendedName>
</protein>
<dbReference type="AlphaFoldDB" id="A0A9W7X2U1"/>
<keyword evidence="7 8" id="KW-0472">Membrane</keyword>
<dbReference type="InterPro" id="IPR015664">
    <property type="entry name" value="P53_induced"/>
</dbReference>
<feature type="transmembrane region" description="Helical" evidence="8">
    <location>
        <begin position="12"/>
        <end position="37"/>
    </location>
</feature>
<keyword evidence="6 8" id="KW-1133">Transmembrane helix</keyword>
<evidence type="ECO:0000256" key="7">
    <source>
        <dbReference type="ARBA" id="ARBA00023136"/>
    </source>
</evidence>
<gene>
    <name evidence="9" type="ORF">IRJ41_018682</name>
</gene>
<evidence type="ECO:0000256" key="8">
    <source>
        <dbReference type="SAM" id="Phobius"/>
    </source>
</evidence>
<name>A0A9W7X2U1_TRIRA</name>